<keyword evidence="5" id="KW-1185">Reference proteome</keyword>
<dbReference type="PRINTS" id="PR00081">
    <property type="entry name" value="GDHRDH"/>
</dbReference>
<evidence type="ECO:0000313" key="5">
    <source>
        <dbReference type="Proteomes" id="UP000000689"/>
    </source>
</evidence>
<name>G0W8Z0_NAUDC</name>
<dbReference type="Gene3D" id="3.40.50.720">
    <property type="entry name" value="NAD(P)-binding Rossmann-like Domain"/>
    <property type="match status" value="1"/>
</dbReference>
<dbReference type="OrthoDB" id="191139at2759"/>
<dbReference type="Proteomes" id="UP000000689">
    <property type="component" value="Chromosome 3"/>
</dbReference>
<protein>
    <recommendedName>
        <fullName evidence="6">Ketoreductase (KR) domain-containing protein</fullName>
    </recommendedName>
</protein>
<comment type="similarity">
    <text evidence="1">Belongs to the short-chain dehydrogenases/reductases (SDR) family.</text>
</comment>
<sequence>MTEPAPPYSKFNILYELYYGFRPNKPTFLPQDYPDLTDKTAIVTGSNTGIGLQVMKLLYSKNCNVLSVVRTKSKGDAARDETIAEFPTSKGSITVIGGCDYLDLTTVKPAGSKIKDIIGDKPLNLIIHNAGLMASVNTATSKQGYEAMFQVNVMGSQLLQHFLDPIFLKKDDDLKRIVWVSSGAHLLGFKEYGINWEDPVFENCSVKERPSASTLYGQSKAANIMQAKAWASKNKEKVEEVGCVSVSCYPGNLRTDLQRDWNGWLRSVVGRSLFWDSIYGAYSELYAAMSPKLTTKDQGAYVVPFGGLRDPREDVKVGLTNGSDLKLWDWVNDKIKEFF</sequence>
<keyword evidence="3" id="KW-0560">Oxidoreductase</keyword>
<dbReference type="GeneID" id="11496423"/>
<dbReference type="OMA" id="INWENPT"/>
<evidence type="ECO:0000256" key="3">
    <source>
        <dbReference type="ARBA" id="ARBA00023002"/>
    </source>
</evidence>
<reference evidence="4 5" key="1">
    <citation type="journal article" date="2011" name="Proc. Natl. Acad. Sci. U.S.A.">
        <title>Evolutionary erosion of yeast sex chromosomes by mating-type switching accidents.</title>
        <authorList>
            <person name="Gordon J.L."/>
            <person name="Armisen D."/>
            <person name="Proux-Wera E."/>
            <person name="Oheigeartaigh S.S."/>
            <person name="Byrne K.P."/>
            <person name="Wolfe K.H."/>
        </authorList>
    </citation>
    <scope>NUCLEOTIDE SEQUENCE [LARGE SCALE GENOMIC DNA]</scope>
    <source>
        <strain evidence="5">ATCC 10597 / BCRC 20456 / CBS 421 / NBRC 0211 / NRRL Y-12639</strain>
    </source>
</reference>
<gene>
    <name evidence="4" type="primary">NDAI0C05920</name>
    <name evidence="4" type="ordered locus">NDAI_0C05920</name>
</gene>
<dbReference type="Pfam" id="PF00106">
    <property type="entry name" value="adh_short"/>
    <property type="match status" value="1"/>
</dbReference>
<proteinExistence type="inferred from homology"/>
<organism evidence="4 5">
    <name type="scientific">Naumovozyma dairenensis (strain ATCC 10597 / BCRC 20456 / CBS 421 / NBRC 0211 / NRRL Y-12639)</name>
    <name type="common">Saccharomyces dairenensis</name>
    <dbReference type="NCBI Taxonomy" id="1071378"/>
    <lineage>
        <taxon>Eukaryota</taxon>
        <taxon>Fungi</taxon>
        <taxon>Dikarya</taxon>
        <taxon>Ascomycota</taxon>
        <taxon>Saccharomycotina</taxon>
        <taxon>Saccharomycetes</taxon>
        <taxon>Saccharomycetales</taxon>
        <taxon>Saccharomycetaceae</taxon>
        <taxon>Naumovozyma</taxon>
    </lineage>
</organism>
<dbReference type="eggNOG" id="KOG1208">
    <property type="taxonomic scope" value="Eukaryota"/>
</dbReference>
<evidence type="ECO:0008006" key="6">
    <source>
        <dbReference type="Google" id="ProtNLM"/>
    </source>
</evidence>
<evidence type="ECO:0000256" key="1">
    <source>
        <dbReference type="ARBA" id="ARBA00006484"/>
    </source>
</evidence>
<dbReference type="STRING" id="1071378.G0W8Z0"/>
<evidence type="ECO:0000313" key="4">
    <source>
        <dbReference type="EMBL" id="CCD24251.1"/>
    </source>
</evidence>
<dbReference type="PANTHER" id="PTHR24320">
    <property type="entry name" value="RETINOL DEHYDROGENASE"/>
    <property type="match status" value="1"/>
</dbReference>
<evidence type="ECO:0000256" key="2">
    <source>
        <dbReference type="ARBA" id="ARBA00022857"/>
    </source>
</evidence>
<accession>G0W8Z0</accession>
<dbReference type="EMBL" id="HE580269">
    <property type="protein sequence ID" value="CCD24251.1"/>
    <property type="molecule type" value="Genomic_DNA"/>
</dbReference>
<dbReference type="GO" id="GO:0016491">
    <property type="term" value="F:oxidoreductase activity"/>
    <property type="evidence" value="ECO:0007669"/>
    <property type="project" value="UniProtKB-KW"/>
</dbReference>
<dbReference type="RefSeq" id="XP_003669494.1">
    <property type="nucleotide sequence ID" value="XM_003669446.1"/>
</dbReference>
<dbReference type="SUPFAM" id="SSF51735">
    <property type="entry name" value="NAD(P)-binding Rossmann-fold domains"/>
    <property type="match status" value="1"/>
</dbReference>
<dbReference type="AlphaFoldDB" id="G0W8Z0"/>
<keyword evidence="2" id="KW-0521">NADP</keyword>
<dbReference type="KEGG" id="ndi:NDAI_0C05920"/>
<dbReference type="PANTHER" id="PTHR24320:SF236">
    <property type="entry name" value="SHORT-CHAIN DEHYDROGENASE-RELATED"/>
    <property type="match status" value="1"/>
</dbReference>
<dbReference type="InterPro" id="IPR036291">
    <property type="entry name" value="NAD(P)-bd_dom_sf"/>
</dbReference>
<dbReference type="HOGENOM" id="CLU_010194_44_6_1"/>
<dbReference type="InterPro" id="IPR002347">
    <property type="entry name" value="SDR_fam"/>
</dbReference>